<keyword evidence="1" id="KW-0560">Oxidoreductase</keyword>
<organism evidence="4 5">
    <name type="scientific">Moorena producens (strain JHB)</name>
    <dbReference type="NCBI Taxonomy" id="1454205"/>
    <lineage>
        <taxon>Bacteria</taxon>
        <taxon>Bacillati</taxon>
        <taxon>Cyanobacteriota</taxon>
        <taxon>Cyanophyceae</taxon>
        <taxon>Coleofasciculales</taxon>
        <taxon>Coleofasciculaceae</taxon>
        <taxon>Moorena</taxon>
    </lineage>
</organism>
<dbReference type="InterPro" id="IPR005097">
    <property type="entry name" value="Sacchrp_dh_NADP-bd"/>
</dbReference>
<dbReference type="SUPFAM" id="SSF55347">
    <property type="entry name" value="Glyceraldehyde-3-phosphate dehydrogenase-like, C-terminal domain"/>
    <property type="match status" value="1"/>
</dbReference>
<evidence type="ECO:0000313" key="5">
    <source>
        <dbReference type="Proteomes" id="UP000176944"/>
    </source>
</evidence>
<dbReference type="Pfam" id="PF03435">
    <property type="entry name" value="Sacchrp_dh_NADP"/>
    <property type="match status" value="1"/>
</dbReference>
<name>A0A1D9FXN9_MOOP1</name>
<dbReference type="Proteomes" id="UP000176944">
    <property type="component" value="Chromosome"/>
</dbReference>
<dbReference type="Pfam" id="PF16653">
    <property type="entry name" value="Sacchrp_dh_C"/>
    <property type="match status" value="1"/>
</dbReference>
<dbReference type="EMBL" id="CP017708">
    <property type="protein sequence ID" value="AOY80044.1"/>
    <property type="molecule type" value="Genomic_DNA"/>
</dbReference>
<dbReference type="GO" id="GO:0004753">
    <property type="term" value="F:saccharopine dehydrogenase activity"/>
    <property type="evidence" value="ECO:0007669"/>
    <property type="project" value="TreeGrafter"/>
</dbReference>
<dbReference type="SUPFAM" id="SSF51735">
    <property type="entry name" value="NAD(P)-binding Rossmann-fold domains"/>
    <property type="match status" value="1"/>
</dbReference>
<dbReference type="InterPro" id="IPR051168">
    <property type="entry name" value="AASS"/>
</dbReference>
<dbReference type="PANTHER" id="PTHR11133:SF22">
    <property type="entry name" value="ALPHA-AMINOADIPIC SEMIALDEHYDE SYNTHASE, MITOCHONDRIAL"/>
    <property type="match status" value="1"/>
</dbReference>
<dbReference type="GO" id="GO:0019878">
    <property type="term" value="P:lysine biosynthetic process via aminoadipic acid"/>
    <property type="evidence" value="ECO:0007669"/>
    <property type="project" value="TreeGrafter"/>
</dbReference>
<evidence type="ECO:0000259" key="2">
    <source>
        <dbReference type="Pfam" id="PF03435"/>
    </source>
</evidence>
<proteinExistence type="predicted"/>
<feature type="domain" description="Saccharopine dehydrogenase NADP binding" evidence="2">
    <location>
        <begin position="4"/>
        <end position="128"/>
    </location>
</feature>
<protein>
    <submittedName>
        <fullName evidence="4">Saccharopine dehydrogenase NADP-binding domain-containing protein</fullName>
    </submittedName>
</protein>
<dbReference type="Gene3D" id="3.40.50.720">
    <property type="entry name" value="NAD(P)-binding Rossmann-like Domain"/>
    <property type="match status" value="1"/>
</dbReference>
<feature type="domain" description="Saccharopine dehydrogenase-like C-terminal" evidence="3">
    <location>
        <begin position="132"/>
        <end position="450"/>
    </location>
</feature>
<dbReference type="PANTHER" id="PTHR11133">
    <property type="entry name" value="SACCHAROPINE DEHYDROGENASE"/>
    <property type="match status" value="1"/>
</dbReference>
<sequence>MKNILLLGSGVSVAPLCDYLNERGYHITVASRNKMTAEEIVNQHSSRSFSPIEIDRSNPENQALDQLIKESSIVISFLPGPYQPLVTKYCLEHSVSLIMTCHIGYLFKTQQEFEQLDQQAKEKGIAIVTEAGTDPGYGSMIGKKLIDDVHAKGGEIIDLWYHVGVLPCNPNINPFGYKCFWAPKKSLFASVKIKDGSGDWIKDSQIPLIPGDKVYLETRTVEVPNIGTFESRPNSDSGAYLYPKVYGIDNVRNFYHGTLRYPGWGETLQGLIDLGFSDTQYRPELLQKTYQEIVLELCGSTNGDAKALVAQKLGIAVSHDLIMRYQWLGLFDDKPIIPPKDSPSYCDVISDLLVQKLGVYQPGDTEVDQIIMYYDMLVQYPDKKERIISITNPSAKQGDHYSICSQLTSKTAAMIARRLLEGSLNLTGLKYPSIPEIYEPVLQEYAEEGIRSKETVLAA</sequence>
<accession>A0A1D9FXN9</accession>
<evidence type="ECO:0000259" key="3">
    <source>
        <dbReference type="Pfam" id="PF16653"/>
    </source>
</evidence>
<dbReference type="Gene3D" id="3.30.360.10">
    <property type="entry name" value="Dihydrodipicolinate Reductase, domain 2"/>
    <property type="match status" value="1"/>
</dbReference>
<evidence type="ECO:0000256" key="1">
    <source>
        <dbReference type="ARBA" id="ARBA00023002"/>
    </source>
</evidence>
<reference evidence="5" key="1">
    <citation type="submission" date="2016-10" db="EMBL/GenBank/DDBJ databases">
        <title>Comparative genomics uncovers the prolific and rare metabolic potential of the cyanobacterial genus Moorea.</title>
        <authorList>
            <person name="Leao T."/>
            <person name="Castelao G."/>
            <person name="Korobeynikov A."/>
            <person name="Monroe E.A."/>
            <person name="Podell S."/>
            <person name="Glukhov E."/>
            <person name="Allen E."/>
            <person name="Gerwick W.H."/>
            <person name="Gerwick L."/>
        </authorList>
    </citation>
    <scope>NUCLEOTIDE SEQUENCE [LARGE SCALE GENOMIC DNA]</scope>
    <source>
        <strain evidence="5">JHB</strain>
    </source>
</reference>
<evidence type="ECO:0000313" key="4">
    <source>
        <dbReference type="EMBL" id="AOY80044.1"/>
    </source>
</evidence>
<dbReference type="InterPro" id="IPR032095">
    <property type="entry name" value="Sacchrp_dh-like_C"/>
</dbReference>
<dbReference type="AlphaFoldDB" id="A0A1D9FXN9"/>
<dbReference type="InterPro" id="IPR036291">
    <property type="entry name" value="NAD(P)-bd_dom_sf"/>
</dbReference>
<dbReference type="GO" id="GO:0005737">
    <property type="term" value="C:cytoplasm"/>
    <property type="evidence" value="ECO:0007669"/>
    <property type="project" value="TreeGrafter"/>
</dbReference>
<dbReference type="Gene3D" id="1.10.1870.10">
    <property type="entry name" value="Domain 3, Saccharopine reductase"/>
    <property type="match status" value="1"/>
</dbReference>
<gene>
    <name evidence="4" type="ORF">BJP36_09005</name>
</gene>